<evidence type="ECO:0000313" key="3">
    <source>
        <dbReference type="EMBL" id="KAF6759628.1"/>
    </source>
</evidence>
<organism evidence="3 4">
    <name type="scientific">Ephemerocybe angulata</name>
    <dbReference type="NCBI Taxonomy" id="980116"/>
    <lineage>
        <taxon>Eukaryota</taxon>
        <taxon>Fungi</taxon>
        <taxon>Dikarya</taxon>
        <taxon>Basidiomycota</taxon>
        <taxon>Agaricomycotina</taxon>
        <taxon>Agaricomycetes</taxon>
        <taxon>Agaricomycetidae</taxon>
        <taxon>Agaricales</taxon>
        <taxon>Agaricineae</taxon>
        <taxon>Psathyrellaceae</taxon>
        <taxon>Ephemerocybe</taxon>
    </lineage>
</organism>
<feature type="domain" description="DUF6570" evidence="2">
    <location>
        <begin position="202"/>
        <end position="332"/>
    </location>
</feature>
<dbReference type="AlphaFoldDB" id="A0A8H6I660"/>
<protein>
    <submittedName>
        <fullName evidence="3">Uncharacterized protein</fullName>
    </submittedName>
</protein>
<dbReference type="InterPro" id="IPR025476">
    <property type="entry name" value="Helitron_helicase-like"/>
</dbReference>
<proteinExistence type="predicted"/>
<evidence type="ECO:0000259" key="1">
    <source>
        <dbReference type="Pfam" id="PF14214"/>
    </source>
</evidence>
<keyword evidence="4" id="KW-1185">Reference proteome</keyword>
<feature type="non-terminal residue" evidence="3">
    <location>
        <position position="623"/>
    </location>
</feature>
<evidence type="ECO:0000259" key="2">
    <source>
        <dbReference type="Pfam" id="PF20209"/>
    </source>
</evidence>
<comment type="caution">
    <text evidence="3">The sequence shown here is derived from an EMBL/GenBank/DDBJ whole genome shotgun (WGS) entry which is preliminary data.</text>
</comment>
<gene>
    <name evidence="3" type="ORF">DFP72DRAFT_795800</name>
</gene>
<dbReference type="Pfam" id="PF20209">
    <property type="entry name" value="DUF6570"/>
    <property type="match status" value="1"/>
</dbReference>
<reference evidence="3 4" key="1">
    <citation type="submission" date="2020-07" db="EMBL/GenBank/DDBJ databases">
        <title>Comparative genomics of pyrophilous fungi reveals a link between fire events and developmental genes.</title>
        <authorList>
            <consortium name="DOE Joint Genome Institute"/>
            <person name="Steindorff A.S."/>
            <person name="Carver A."/>
            <person name="Calhoun S."/>
            <person name="Stillman K."/>
            <person name="Liu H."/>
            <person name="Lipzen A."/>
            <person name="Pangilinan J."/>
            <person name="Labutti K."/>
            <person name="Bruns T.D."/>
            <person name="Grigoriev I.V."/>
        </authorList>
    </citation>
    <scope>NUCLEOTIDE SEQUENCE [LARGE SCALE GENOMIC DNA]</scope>
    <source>
        <strain evidence="3 4">CBS 144469</strain>
    </source>
</reference>
<dbReference type="OrthoDB" id="3221862at2759"/>
<sequence length="623" mass="70261">NLDHLDIELHDIPAKLLAPYLTTAGLRALGSVHGLNIPVRWTKKTAMEALQGHRCDACPSLHFILEPVVSGKTTRASNLGAWLDRDPEPLLWEADLPIPTDVYPPRPTTMHDIAVVMREYCKDISPRAVEESGCCVCGQLSRRTHLIPYNGDIYDLDVLEELGSTRLERTTGDEPITNIKGPILDGKLKDICLSCHDCLQHGKRPTRALANHLWVGEVPDCLQDLTLAECAMISRVRYNRCVVRVATGHAKMIANVVAFEHPSKKIYDRLPMPQDELAEVLSIVYTGVEPPGDDDLKRTPVLVRRHKVQRALEWLKHNHRDYTDLSIDYETLGTYALESVPIGILRKKKDPAEGGNVLASAKSVFDADVEEGTTHGPCPFTVNGLTAERHGEMTTSQRKVTALQYLKNGGSSLAIGHDSTRQSIWNNPSLYPQMFPWLFPYGYGGIGQDIHFNRFARESHIDWLLMYHDKRFQKDSGFIIVLQNHNLIRQSSGGSFITMKRNNFTQTAETIKKLDPGVLLTISERLRNGGRFFPQTPEERKISTLMDHVETVGSHVDGSLARKKYQRGEIWSMINYLNTPSWFITISPADSKHPLCVYWASKDIEFKPEIKGYAERQHLVTRN</sequence>
<accession>A0A8H6I660</accession>
<name>A0A8H6I660_9AGAR</name>
<dbReference type="Pfam" id="PF14214">
    <property type="entry name" value="Helitron_like_N"/>
    <property type="match status" value="1"/>
</dbReference>
<feature type="non-terminal residue" evidence="3">
    <location>
        <position position="1"/>
    </location>
</feature>
<dbReference type="Proteomes" id="UP000521943">
    <property type="component" value="Unassembled WGS sequence"/>
</dbReference>
<dbReference type="InterPro" id="IPR046700">
    <property type="entry name" value="DUF6570"/>
</dbReference>
<feature type="domain" description="Helitron helicase-like" evidence="1">
    <location>
        <begin position="460"/>
        <end position="599"/>
    </location>
</feature>
<evidence type="ECO:0000313" key="4">
    <source>
        <dbReference type="Proteomes" id="UP000521943"/>
    </source>
</evidence>
<dbReference type="EMBL" id="JACGCI010000015">
    <property type="protein sequence ID" value="KAF6759628.1"/>
    <property type="molecule type" value="Genomic_DNA"/>
</dbReference>